<dbReference type="InterPro" id="IPR001375">
    <property type="entry name" value="Peptidase_S9_cat"/>
</dbReference>
<dbReference type="EMBL" id="QWGR01000002">
    <property type="protein sequence ID" value="RIJ50207.1"/>
    <property type="molecule type" value="Genomic_DNA"/>
</dbReference>
<dbReference type="Pfam" id="PF00930">
    <property type="entry name" value="DPPIV_N"/>
    <property type="match status" value="1"/>
</dbReference>
<dbReference type="AlphaFoldDB" id="A0A399T7P9"/>
<dbReference type="RefSeq" id="WP_119436893.1">
    <property type="nucleotide sequence ID" value="NZ_QWGR01000002.1"/>
</dbReference>
<dbReference type="Proteomes" id="UP000265926">
    <property type="component" value="Unassembled WGS sequence"/>
</dbReference>
<keyword evidence="1" id="KW-0732">Signal</keyword>
<proteinExistence type="predicted"/>
<dbReference type="PANTHER" id="PTHR11731">
    <property type="entry name" value="PROTEASE FAMILY S9B,C DIPEPTIDYL-PEPTIDASE IV-RELATED"/>
    <property type="match status" value="1"/>
</dbReference>
<evidence type="ECO:0000259" key="2">
    <source>
        <dbReference type="Pfam" id="PF00326"/>
    </source>
</evidence>
<dbReference type="SUPFAM" id="SSF53474">
    <property type="entry name" value="alpha/beta-Hydrolases"/>
    <property type="match status" value="1"/>
</dbReference>
<reference evidence="4 5" key="1">
    <citation type="submission" date="2018-08" db="EMBL/GenBank/DDBJ databases">
        <title>Pallidiluteibacterium maritimus gen. nov., sp. nov., isolated from coastal sediment.</title>
        <authorList>
            <person name="Zhou L.Y."/>
        </authorList>
    </citation>
    <scope>NUCLEOTIDE SEQUENCE [LARGE SCALE GENOMIC DNA]</scope>
    <source>
        <strain evidence="4 5">XSD2</strain>
    </source>
</reference>
<feature type="domain" description="Peptidase S9 prolyl oligopeptidase catalytic" evidence="2">
    <location>
        <begin position="597"/>
        <end position="793"/>
    </location>
</feature>
<dbReference type="GO" id="GO:0008239">
    <property type="term" value="F:dipeptidyl-peptidase activity"/>
    <property type="evidence" value="ECO:0007669"/>
    <property type="project" value="TreeGrafter"/>
</dbReference>
<comment type="caution">
    <text evidence="4">The sequence shown here is derived from an EMBL/GenBank/DDBJ whole genome shotgun (WGS) entry which is preliminary data.</text>
</comment>
<evidence type="ECO:0000259" key="3">
    <source>
        <dbReference type="Pfam" id="PF00930"/>
    </source>
</evidence>
<keyword evidence="5" id="KW-1185">Reference proteome</keyword>
<evidence type="ECO:0000256" key="1">
    <source>
        <dbReference type="SAM" id="SignalP"/>
    </source>
</evidence>
<dbReference type="Gene3D" id="2.140.10.30">
    <property type="entry name" value="Dipeptidylpeptidase IV, N-terminal domain"/>
    <property type="match status" value="1"/>
</dbReference>
<dbReference type="SUPFAM" id="SSF82171">
    <property type="entry name" value="DPP6 N-terminal domain-like"/>
    <property type="match status" value="1"/>
</dbReference>
<evidence type="ECO:0000313" key="4">
    <source>
        <dbReference type="EMBL" id="RIJ50207.1"/>
    </source>
</evidence>
<dbReference type="OrthoDB" id="9812921at2"/>
<dbReference type="InterPro" id="IPR050278">
    <property type="entry name" value="Serine_Prot_S9B/DPPIV"/>
</dbReference>
<dbReference type="GO" id="GO:0006508">
    <property type="term" value="P:proteolysis"/>
    <property type="evidence" value="ECO:0007669"/>
    <property type="project" value="InterPro"/>
</dbReference>
<dbReference type="PANTHER" id="PTHR11731:SF193">
    <property type="entry name" value="DIPEPTIDYL PEPTIDASE 9"/>
    <property type="match status" value="1"/>
</dbReference>
<dbReference type="Pfam" id="PF00326">
    <property type="entry name" value="Peptidase_S9"/>
    <property type="match status" value="1"/>
</dbReference>
<gene>
    <name evidence="4" type="ORF">D1614_05545</name>
</gene>
<protein>
    <submittedName>
        <fullName evidence="4">S9 family peptidase</fullName>
    </submittedName>
</protein>
<name>A0A399T7P9_9BACT</name>
<dbReference type="Gene3D" id="3.40.50.1820">
    <property type="entry name" value="alpha/beta hydrolase"/>
    <property type="match status" value="1"/>
</dbReference>
<evidence type="ECO:0000313" key="5">
    <source>
        <dbReference type="Proteomes" id="UP000265926"/>
    </source>
</evidence>
<dbReference type="InterPro" id="IPR029058">
    <property type="entry name" value="AB_hydrolase_fold"/>
</dbReference>
<feature type="signal peptide" evidence="1">
    <location>
        <begin position="1"/>
        <end position="18"/>
    </location>
</feature>
<dbReference type="InterPro" id="IPR002469">
    <property type="entry name" value="Peptidase_S9B_N"/>
</dbReference>
<organism evidence="4 5">
    <name type="scientific">Maribellus luteus</name>
    <dbReference type="NCBI Taxonomy" id="2305463"/>
    <lineage>
        <taxon>Bacteria</taxon>
        <taxon>Pseudomonadati</taxon>
        <taxon>Bacteroidota</taxon>
        <taxon>Bacteroidia</taxon>
        <taxon>Marinilabiliales</taxon>
        <taxon>Prolixibacteraceae</taxon>
        <taxon>Maribellus</taxon>
    </lineage>
</organism>
<accession>A0A399T7P9</accession>
<feature type="domain" description="Dipeptidylpeptidase IV N-terminal" evidence="3">
    <location>
        <begin position="237"/>
        <end position="507"/>
    </location>
</feature>
<feature type="chain" id="PRO_5017216704" evidence="1">
    <location>
        <begin position="19"/>
        <end position="793"/>
    </location>
</feature>
<dbReference type="GO" id="GO:0008236">
    <property type="term" value="F:serine-type peptidase activity"/>
    <property type="evidence" value="ECO:0007669"/>
    <property type="project" value="InterPro"/>
</dbReference>
<sequence>MKKLLIFFLSIHTLCAFAQIERNNQSALTIEQIMQDPAQWIGTSPSGIEWSDNSDKIYFDWNPEKDTLASLYAYSLKGKKIEKVSPEEKRSLPGRSQNYNSTKTQKVFLRNGNIILKDLKTGTEKQLTNWLERVSSPYFVRNDQEIAFTKDNNLYTIHIASGLISQISNFVAGDERPEAGKSKQEQWLEQQQKELFVVLNEREAKNKARENRKKAEEPKEPSKIYTGKKRVSRLALSPSGDYLIYSLYQSANGAKSTSVTHHVTQSGYAEEHNARVKVGSPQGSSELGIFDIRNNQTVKVNTAQIPGLKDLPGYLSDYPDRMPKDSSEIKNRPVNITGPLWNPGEDLAVVVALSADNKDRWILLLDPATGKLELLDRQRDEAWIGGPGIGGWGFSTGDMGWMPDGKSLWFHSEESGYSHLYAVDIHSKKRTQLTSGQFEVSDAFLSKDQKHFYFTANKVHPGVSHFYRMPVGGGEPTQITSMEGGNEVTLSPDEKYLAIRHSTGNRPWELYVQENKAGASPTQLTHSTTTAFESYPWRMPEYITFTAADGATVHARLYRPASPEKQGPAVIFVHGAGYLQNAHKGWSSYFREYQFHNFLADNGYTVLDIDYRGSAGYGRDWRTGIYRHMGGLDLSDHVDGAKMLAEKYDVSPQRIGIYGGSYGGFITLMALFKQPGVFAAGAALRAVTDWAHYSHGYTSNILNTPAEDSLAYVQSSPIYFADGLKGALLMCHGMVDDNVQFQDIVRLSQRLIELGKENWELAVYPVEAHGFTEPSSWTDEYKRIFKLFEENLK</sequence>